<dbReference type="RefSeq" id="XP_001033227.2">
    <property type="nucleotide sequence ID" value="XM_001033227.2"/>
</dbReference>
<dbReference type="eggNOG" id="ENOG502QSF3">
    <property type="taxonomic scope" value="Eukaryota"/>
</dbReference>
<dbReference type="OrthoDB" id="2117703at2759"/>
<dbReference type="PANTHER" id="PTHR14465">
    <property type="entry name" value="IQ DOMAIN-CONTAINING PROTEIN H"/>
    <property type="match status" value="1"/>
</dbReference>
<proteinExistence type="predicted"/>
<dbReference type="KEGG" id="tet:TTHERM_00419670"/>
<dbReference type="InterPro" id="IPR056855">
    <property type="entry name" value="ATP-grasp_IQCH"/>
</dbReference>
<dbReference type="Pfam" id="PF24923">
    <property type="entry name" value="ATP-grasp_IQCH"/>
    <property type="match status" value="1"/>
</dbReference>
<evidence type="ECO:0000259" key="2">
    <source>
        <dbReference type="Pfam" id="PF24923"/>
    </source>
</evidence>
<evidence type="ECO:0000313" key="3">
    <source>
        <dbReference type="EMBL" id="EAR85564.2"/>
    </source>
</evidence>
<name>I7MGX7_TETTS</name>
<dbReference type="InterPro" id="IPR038752">
    <property type="entry name" value="IQCH"/>
</dbReference>
<dbReference type="GeneID" id="7824657"/>
<dbReference type="AlphaFoldDB" id="I7MGX7"/>
<dbReference type="EMBL" id="GG662536">
    <property type="protein sequence ID" value="EAR85564.2"/>
    <property type="molecule type" value="Genomic_DNA"/>
</dbReference>
<keyword evidence="1" id="KW-0175">Coiled coil</keyword>
<sequence>MSNNQLKEIQKHMNITTGNLNSIKGHVQIMSQKENKDNEDLQLLYGRLQYQVKQLEMDIKNQSNAFSKTLSQTGGFNLNTNEGIQNAATKMKGELQKYERQKSFNETNPMHFSQYSSAKDLMSASKGFLSKTAFSYSMSQTNRSLQKAQSQTNFRISGQSELNSNTQRSFYQTKNSLAKPGRISNTDILPKHIRKNPFADLPPISEKDLQKGLFNLVNIGLIPKDLDLLPAFNQGAPILEATKKIQISPDYKLQKVNFPEREFPEKYKLDYNINNASSILPQSNLHYSISQQNMNLIQNHETNIFITDTNTQSKQIQSQNQMKKRKSNFKFNTAQYLLQNQPEQPKQIVHKEIVVQRRFYLTIKNGYIIKGAQDYKVMKTHYTEQWGSVNSLIKKLEDLSKKYDIKLLHIDGMKLLEIVNDLTRTRLDDLVECVINKDMIKKIIPAENMTSFRGKAWATIKILCSFKMKKAIKELKKMREKQNQNAEKKWKVMFWLRYMITQRRIKSIQNGKLSTYYALQESFKQNYSYIMQSKRIEIHINSLSYDEFKRNTTEHFDQRESIQLTRIFSIKDPNIEVIIVLPYELPHEIISYYYKICELGDIIDYKERIHFIFPENAHLFPKFSTVKLLYYSPLALKKIKDIIQNKNAYIVPGVPCKEDNLVGMTLKIPIFCGNYDIVNNLCKKSQAKQLFEECKFPTAPGAENIFDEEDLINKLTILIAKYSNVNTWVFKIDGEFKGRGIAFFSLESIRVLSDIRKQKKEIDESQVSKIREIVSSLLPSKTQIAIPTLFQNYQEFLYYFLEHKGIIEASPLCSMEEVASPSVFFRLDPDGQTQVLASYDKIQGQDFVNFGNIFPQQSLPSLNLKQLCSSLGEKLYQKGIYGYISVDMIAFPDPSNKLNHPLFWLIGLDCYLNDYSSAFFIFDFLSKGKIDKITGRYYLGGNIPEKILPEENEQENEDSEKSNIIDEFEERSFMYIPYIFHRGFNTMGYRDFFQLCRKNSISFDIEKKQGSVFLLIDNIENGVLSLMTISENSRKNIKFMTDALNFILQIAGVVQRKTQKDLYKRTDQIYLMDIISKVRNLNKNNEKQINYFGSVNSPQNNNQDKSY</sequence>
<organism evidence="3 4">
    <name type="scientific">Tetrahymena thermophila (strain SB210)</name>
    <dbReference type="NCBI Taxonomy" id="312017"/>
    <lineage>
        <taxon>Eukaryota</taxon>
        <taxon>Sar</taxon>
        <taxon>Alveolata</taxon>
        <taxon>Ciliophora</taxon>
        <taxon>Intramacronucleata</taxon>
        <taxon>Oligohymenophorea</taxon>
        <taxon>Hymenostomatida</taxon>
        <taxon>Tetrahymenina</taxon>
        <taxon>Tetrahymenidae</taxon>
        <taxon>Tetrahymena</taxon>
    </lineage>
</organism>
<keyword evidence="4" id="KW-1185">Reference proteome</keyword>
<reference evidence="4" key="1">
    <citation type="journal article" date="2006" name="PLoS Biol.">
        <title>Macronuclear genome sequence of the ciliate Tetrahymena thermophila, a model eukaryote.</title>
        <authorList>
            <person name="Eisen J.A."/>
            <person name="Coyne R.S."/>
            <person name="Wu M."/>
            <person name="Wu D."/>
            <person name="Thiagarajan M."/>
            <person name="Wortman J.R."/>
            <person name="Badger J.H."/>
            <person name="Ren Q."/>
            <person name="Amedeo P."/>
            <person name="Jones K.M."/>
            <person name="Tallon L.J."/>
            <person name="Delcher A.L."/>
            <person name="Salzberg S.L."/>
            <person name="Silva J.C."/>
            <person name="Haas B.J."/>
            <person name="Majoros W.H."/>
            <person name="Farzad M."/>
            <person name="Carlton J.M."/>
            <person name="Smith R.K. Jr."/>
            <person name="Garg J."/>
            <person name="Pearlman R.E."/>
            <person name="Karrer K.M."/>
            <person name="Sun L."/>
            <person name="Manning G."/>
            <person name="Elde N.C."/>
            <person name="Turkewitz A.P."/>
            <person name="Asai D.J."/>
            <person name="Wilkes D.E."/>
            <person name="Wang Y."/>
            <person name="Cai H."/>
            <person name="Collins K."/>
            <person name="Stewart B.A."/>
            <person name="Lee S.R."/>
            <person name="Wilamowska K."/>
            <person name="Weinberg Z."/>
            <person name="Ruzzo W.L."/>
            <person name="Wloga D."/>
            <person name="Gaertig J."/>
            <person name="Frankel J."/>
            <person name="Tsao C.-C."/>
            <person name="Gorovsky M.A."/>
            <person name="Keeling P.J."/>
            <person name="Waller R.F."/>
            <person name="Patron N.J."/>
            <person name="Cherry J.M."/>
            <person name="Stover N.A."/>
            <person name="Krieger C.J."/>
            <person name="del Toro C."/>
            <person name="Ryder H.F."/>
            <person name="Williamson S.C."/>
            <person name="Barbeau R.A."/>
            <person name="Hamilton E.P."/>
            <person name="Orias E."/>
        </authorList>
    </citation>
    <scope>NUCLEOTIDE SEQUENCE [LARGE SCALE GENOMIC DNA]</scope>
    <source>
        <strain evidence="4">SB210</strain>
    </source>
</reference>
<accession>I7MGX7</accession>
<dbReference type="InParanoid" id="I7MGX7"/>
<evidence type="ECO:0000256" key="1">
    <source>
        <dbReference type="SAM" id="Coils"/>
    </source>
</evidence>
<feature type="domain" description="IQCH-like ATP-grasp" evidence="2">
    <location>
        <begin position="682"/>
        <end position="931"/>
    </location>
</feature>
<dbReference type="PANTHER" id="PTHR14465:SF0">
    <property type="entry name" value="IQ DOMAIN-CONTAINING PROTEIN H"/>
    <property type="match status" value="1"/>
</dbReference>
<protein>
    <submittedName>
        <fullName evidence="3">IQ calmodulin-binding motif protein</fullName>
    </submittedName>
</protein>
<feature type="coiled-coil region" evidence="1">
    <location>
        <begin position="38"/>
        <end position="101"/>
    </location>
</feature>
<dbReference type="Proteomes" id="UP000009168">
    <property type="component" value="Unassembled WGS sequence"/>
</dbReference>
<gene>
    <name evidence="3" type="ORF">TTHERM_00419670</name>
</gene>
<evidence type="ECO:0000313" key="4">
    <source>
        <dbReference type="Proteomes" id="UP000009168"/>
    </source>
</evidence>